<evidence type="ECO:0000256" key="16">
    <source>
        <dbReference type="SAM" id="MobiDB-lite"/>
    </source>
</evidence>
<dbReference type="Pfam" id="PF11704">
    <property type="entry name" value="Folliculin"/>
    <property type="match status" value="1"/>
</dbReference>
<feature type="domain" description="UDENN FLCN/SMCR8-type" evidence="17">
    <location>
        <begin position="1"/>
        <end position="346"/>
    </location>
</feature>
<dbReference type="PANTHER" id="PTHR31441:SF2">
    <property type="entry name" value="FOLLICULIN"/>
    <property type="match status" value="1"/>
</dbReference>
<gene>
    <name evidence="18" type="primary">RvY_10901-1</name>
    <name evidence="18" type="synonym">RvY_10901.1</name>
    <name evidence="18" type="ORF">RvY_10901</name>
</gene>
<feature type="compositionally biased region" description="Basic and acidic residues" evidence="16">
    <location>
        <begin position="127"/>
        <end position="136"/>
    </location>
</feature>
<evidence type="ECO:0000256" key="14">
    <source>
        <dbReference type="ARBA" id="ARBA00023242"/>
    </source>
</evidence>
<name>A0A1D1VIP5_RAMVA</name>
<dbReference type="GO" id="GO:0005829">
    <property type="term" value="C:cytosol"/>
    <property type="evidence" value="ECO:0007669"/>
    <property type="project" value="UniProtKB-SubCell"/>
</dbReference>
<evidence type="ECO:0000256" key="8">
    <source>
        <dbReference type="ARBA" id="ARBA00021824"/>
    </source>
</evidence>
<evidence type="ECO:0000256" key="13">
    <source>
        <dbReference type="ARBA" id="ARBA00023228"/>
    </source>
</evidence>
<evidence type="ECO:0000256" key="2">
    <source>
        <dbReference type="ARBA" id="ARBA00004138"/>
    </source>
</evidence>
<dbReference type="Gene3D" id="3.40.50.12430">
    <property type="match status" value="1"/>
</dbReference>
<dbReference type="InterPro" id="IPR037521">
    <property type="entry name" value="FLCN/SMCR8_DENN"/>
</dbReference>
<dbReference type="OrthoDB" id="5599713at2759"/>
<evidence type="ECO:0000256" key="6">
    <source>
        <dbReference type="ARBA" id="ARBA00004656"/>
    </source>
</evidence>
<comment type="similarity">
    <text evidence="7">Belongs to the folliculin family.</text>
</comment>
<dbReference type="GO" id="GO:0005634">
    <property type="term" value="C:nucleus"/>
    <property type="evidence" value="ECO:0007669"/>
    <property type="project" value="UniProtKB-SubCell"/>
</dbReference>
<dbReference type="GO" id="GO:0005819">
    <property type="term" value="C:spindle"/>
    <property type="evidence" value="ECO:0007669"/>
    <property type="project" value="UniProtKB-SubCell"/>
</dbReference>
<keyword evidence="13" id="KW-0458">Lysosome</keyword>
<evidence type="ECO:0000256" key="10">
    <source>
        <dbReference type="ARBA" id="ARBA00022490"/>
    </source>
</evidence>
<keyword evidence="15" id="KW-0966">Cell projection</keyword>
<protein>
    <recommendedName>
        <fullName evidence="8">Folliculin</fullName>
    </recommendedName>
</protein>
<dbReference type="InterPro" id="IPR021713">
    <property type="entry name" value="Folliculin"/>
</dbReference>
<dbReference type="Proteomes" id="UP000186922">
    <property type="component" value="Unassembled WGS sequence"/>
</dbReference>
<evidence type="ECO:0000313" key="18">
    <source>
        <dbReference type="EMBL" id="GAU99972.1"/>
    </source>
</evidence>
<evidence type="ECO:0000256" key="7">
    <source>
        <dbReference type="ARBA" id="ARBA00009987"/>
    </source>
</evidence>
<evidence type="ECO:0000256" key="4">
    <source>
        <dbReference type="ARBA" id="ARBA00004300"/>
    </source>
</evidence>
<dbReference type="GO" id="GO:0005813">
    <property type="term" value="C:centrosome"/>
    <property type="evidence" value="ECO:0007669"/>
    <property type="project" value="UniProtKB-SubCell"/>
</dbReference>
<dbReference type="Gene3D" id="1.10.10.1730">
    <property type="entry name" value="Folliculin"/>
    <property type="match status" value="1"/>
</dbReference>
<evidence type="ECO:0000256" key="9">
    <source>
        <dbReference type="ARBA" id="ARBA00022468"/>
    </source>
</evidence>
<accession>A0A1D1VIP5</accession>
<sequence length="404" mass="45622">MDRISLLQSWPFLTRSSRSLVSLLQEQAERTYGVDQAERPQRAARLNPSEVAINPGNFRRQRRGKAMRSLPELTLDNGVFHVLHEHFTHLLQLGGNQMSETLLEGAPSCYYQDIPADEAPSSPTQNSEERDNERPKSTASYFPRFTGIAHLFNAVGKPLFRSLAHSLIIGNQVIVRGYHDFLVTSVIRALAVLIPPGCCKSIEFSQTYTEPWNCNLLGLHPDASLPDHVLTSSESYFVVDILAAKMNEMNVEKYKIITPTQATTPVKPSSYLLLVEHILQEVDLVEEVAVDLIRNQHERLMTKAKVLYKLFRTESRSATQLPAMMEKFRITPEDDVVLKFWMTALSSEYKAHLKELSALPTPSSTTLYDRSRRSSADSSPGTPVSFQPVNVERSRTRKISLVNR</sequence>
<dbReference type="STRING" id="947166.A0A1D1VIP5"/>
<evidence type="ECO:0000256" key="12">
    <source>
        <dbReference type="ARBA" id="ARBA00023212"/>
    </source>
</evidence>
<proteinExistence type="inferred from homology"/>
<dbReference type="GO" id="GO:0000122">
    <property type="term" value="P:negative regulation of transcription by RNA polymerase II"/>
    <property type="evidence" value="ECO:0007669"/>
    <property type="project" value="TreeGrafter"/>
</dbReference>
<comment type="caution">
    <text evidence="18">The sequence shown here is derived from an EMBL/GenBank/DDBJ whole genome shotgun (WGS) entry which is preliminary data.</text>
</comment>
<dbReference type="InterPro" id="IPR032035">
    <property type="entry name" value="Folliculin_DENN"/>
</dbReference>
<keyword evidence="12" id="KW-0206">Cytoskeleton</keyword>
<dbReference type="GO" id="GO:0005765">
    <property type="term" value="C:lysosomal membrane"/>
    <property type="evidence" value="ECO:0007669"/>
    <property type="project" value="UniProtKB-SubCell"/>
</dbReference>
<keyword evidence="14" id="KW-0539">Nucleus</keyword>
<comment type="subcellular location">
    <subcellularLocation>
        <location evidence="2">Cell projection</location>
        <location evidence="2">Cilium</location>
    </subcellularLocation>
    <subcellularLocation>
        <location evidence="4">Cytoplasm</location>
        <location evidence="4">Cytoskeleton</location>
        <location evidence="4">Microtubule organizing center</location>
        <location evidence="4">Centrosome</location>
    </subcellularLocation>
    <subcellularLocation>
        <location evidence="3">Cytoplasm</location>
        <location evidence="3">Cytoskeleton</location>
        <location evidence="3">Spindle</location>
    </subcellularLocation>
    <subcellularLocation>
        <location evidence="5">Cytoplasm</location>
        <location evidence="5">Cytosol</location>
    </subcellularLocation>
    <subcellularLocation>
        <location evidence="6">Lysosome membrane</location>
    </subcellularLocation>
    <subcellularLocation>
        <location evidence="1">Nucleus</location>
    </subcellularLocation>
</comment>
<dbReference type="GO" id="GO:1904263">
    <property type="term" value="P:positive regulation of TORC1 signaling"/>
    <property type="evidence" value="ECO:0007669"/>
    <property type="project" value="TreeGrafter"/>
</dbReference>
<feature type="region of interest" description="Disordered" evidence="16">
    <location>
        <begin position="361"/>
        <end position="390"/>
    </location>
</feature>
<evidence type="ECO:0000256" key="5">
    <source>
        <dbReference type="ARBA" id="ARBA00004514"/>
    </source>
</evidence>
<evidence type="ECO:0000256" key="15">
    <source>
        <dbReference type="ARBA" id="ARBA00023273"/>
    </source>
</evidence>
<evidence type="ECO:0000256" key="11">
    <source>
        <dbReference type="ARBA" id="ARBA00023136"/>
    </source>
</evidence>
<dbReference type="InterPro" id="IPR044886">
    <property type="entry name" value="FLCN_DENN_C_sf"/>
</dbReference>
<reference evidence="18 19" key="1">
    <citation type="journal article" date="2016" name="Nat. Commun.">
        <title>Extremotolerant tardigrade genome and improved radiotolerance of human cultured cells by tardigrade-unique protein.</title>
        <authorList>
            <person name="Hashimoto T."/>
            <person name="Horikawa D.D."/>
            <person name="Saito Y."/>
            <person name="Kuwahara H."/>
            <person name="Kozuka-Hata H."/>
            <person name="Shin-I T."/>
            <person name="Minakuchi Y."/>
            <person name="Ohishi K."/>
            <person name="Motoyama A."/>
            <person name="Aizu T."/>
            <person name="Enomoto A."/>
            <person name="Kondo K."/>
            <person name="Tanaka S."/>
            <person name="Hara Y."/>
            <person name="Koshikawa S."/>
            <person name="Sagara H."/>
            <person name="Miura T."/>
            <person name="Yokobori S."/>
            <person name="Miyagawa K."/>
            <person name="Suzuki Y."/>
            <person name="Kubo T."/>
            <person name="Oyama M."/>
            <person name="Kohara Y."/>
            <person name="Fujiyama A."/>
            <person name="Arakawa K."/>
            <person name="Katayama T."/>
            <person name="Toyoda A."/>
            <person name="Kunieda T."/>
        </authorList>
    </citation>
    <scope>NUCLEOTIDE SEQUENCE [LARGE SCALE GENOMIC DNA]</scope>
    <source>
        <strain evidence="18 19">YOKOZUNA-1</strain>
    </source>
</reference>
<dbReference type="GO" id="GO:0005929">
    <property type="term" value="C:cilium"/>
    <property type="evidence" value="ECO:0007669"/>
    <property type="project" value="UniProtKB-SubCell"/>
</dbReference>
<keyword evidence="9" id="KW-0343">GTPase activation</keyword>
<keyword evidence="11" id="KW-0472">Membrane</keyword>
<dbReference type="PANTHER" id="PTHR31441">
    <property type="entry name" value="FOLLICULIN FAMILY MEMBER"/>
    <property type="match status" value="1"/>
</dbReference>
<feature type="region of interest" description="Disordered" evidence="16">
    <location>
        <begin position="114"/>
        <end position="138"/>
    </location>
</feature>
<evidence type="ECO:0000256" key="3">
    <source>
        <dbReference type="ARBA" id="ARBA00004186"/>
    </source>
</evidence>
<dbReference type="PROSITE" id="PS51834">
    <property type="entry name" value="DENN_FLCN_SMCR8"/>
    <property type="match status" value="1"/>
</dbReference>
<evidence type="ECO:0000256" key="1">
    <source>
        <dbReference type="ARBA" id="ARBA00004123"/>
    </source>
</evidence>
<dbReference type="AlphaFoldDB" id="A0A1D1VIP5"/>
<keyword evidence="10" id="KW-0963">Cytoplasm</keyword>
<organism evidence="18 19">
    <name type="scientific">Ramazzottius varieornatus</name>
    <name type="common">Water bear</name>
    <name type="synonym">Tardigrade</name>
    <dbReference type="NCBI Taxonomy" id="947166"/>
    <lineage>
        <taxon>Eukaryota</taxon>
        <taxon>Metazoa</taxon>
        <taxon>Ecdysozoa</taxon>
        <taxon>Tardigrada</taxon>
        <taxon>Eutardigrada</taxon>
        <taxon>Parachela</taxon>
        <taxon>Hypsibioidea</taxon>
        <taxon>Ramazzottiidae</taxon>
        <taxon>Ramazzottius</taxon>
    </lineage>
</organism>
<dbReference type="InterPro" id="IPR037520">
    <property type="entry name" value="Folliculin/SMCR8_longin"/>
</dbReference>
<dbReference type="EMBL" id="BDGG01000005">
    <property type="protein sequence ID" value="GAU99972.1"/>
    <property type="molecule type" value="Genomic_DNA"/>
</dbReference>
<dbReference type="Pfam" id="PF16692">
    <property type="entry name" value="Folliculin_C"/>
    <property type="match status" value="1"/>
</dbReference>
<evidence type="ECO:0000313" key="19">
    <source>
        <dbReference type="Proteomes" id="UP000186922"/>
    </source>
</evidence>
<dbReference type="GO" id="GO:0005096">
    <property type="term" value="F:GTPase activator activity"/>
    <property type="evidence" value="ECO:0007669"/>
    <property type="project" value="UniProtKB-KW"/>
</dbReference>
<evidence type="ECO:0000259" key="17">
    <source>
        <dbReference type="PROSITE" id="PS51834"/>
    </source>
</evidence>
<keyword evidence="19" id="KW-1185">Reference proteome</keyword>